<feature type="compositionally biased region" description="Gly residues" evidence="1">
    <location>
        <begin position="485"/>
        <end position="501"/>
    </location>
</feature>
<dbReference type="PANTHER" id="PTHR32428:SF2">
    <property type="entry name" value="TARGET OF RAPAMYCIN COMPLEX 2 SUBUNIT BIT61-RELATED"/>
    <property type="match status" value="1"/>
</dbReference>
<feature type="compositionally biased region" description="Low complexity" evidence="1">
    <location>
        <begin position="301"/>
        <end position="312"/>
    </location>
</feature>
<evidence type="ECO:0000256" key="1">
    <source>
        <dbReference type="SAM" id="MobiDB-lite"/>
    </source>
</evidence>
<dbReference type="GO" id="GO:0031932">
    <property type="term" value="C:TORC2 complex"/>
    <property type="evidence" value="ECO:0007669"/>
    <property type="project" value="TreeGrafter"/>
</dbReference>
<dbReference type="EMBL" id="JAAAUY010000444">
    <property type="protein sequence ID" value="KAF9329834.1"/>
    <property type="molecule type" value="Genomic_DNA"/>
</dbReference>
<evidence type="ECO:0008006" key="5">
    <source>
        <dbReference type="Google" id="ProtNLM"/>
    </source>
</evidence>
<reference evidence="3" key="1">
    <citation type="journal article" date="2020" name="Fungal Divers.">
        <title>Resolving the Mortierellaceae phylogeny through synthesis of multi-gene phylogenetics and phylogenomics.</title>
        <authorList>
            <person name="Vandepol N."/>
            <person name="Liber J."/>
            <person name="Desiro A."/>
            <person name="Na H."/>
            <person name="Kennedy M."/>
            <person name="Barry K."/>
            <person name="Grigoriev I.V."/>
            <person name="Miller A.N."/>
            <person name="O'Donnell K."/>
            <person name="Stajich J.E."/>
            <person name="Bonito G."/>
        </authorList>
    </citation>
    <scope>NUCLEOTIDE SEQUENCE</scope>
    <source>
        <strain evidence="3">NVP1</strain>
    </source>
</reference>
<feature type="compositionally biased region" description="Low complexity" evidence="1">
    <location>
        <begin position="156"/>
        <end position="178"/>
    </location>
</feature>
<feature type="compositionally biased region" description="Low complexity" evidence="1">
    <location>
        <begin position="39"/>
        <end position="56"/>
    </location>
</feature>
<protein>
    <recommendedName>
        <fullName evidence="5">HbrB-domain-containing protein</fullName>
    </recommendedName>
</protein>
<dbReference type="AlphaFoldDB" id="A0A9P5SI93"/>
<dbReference type="InterPro" id="IPR013745">
    <property type="entry name" value="Bit61/PRR5"/>
</dbReference>
<dbReference type="GO" id="GO:0038203">
    <property type="term" value="P:TORC2 signaling"/>
    <property type="evidence" value="ECO:0007669"/>
    <property type="project" value="TreeGrafter"/>
</dbReference>
<feature type="region of interest" description="Disordered" evidence="1">
    <location>
        <begin position="32"/>
        <end position="62"/>
    </location>
</feature>
<organism evidence="3 4">
    <name type="scientific">Podila minutissima</name>
    <dbReference type="NCBI Taxonomy" id="64525"/>
    <lineage>
        <taxon>Eukaryota</taxon>
        <taxon>Fungi</taxon>
        <taxon>Fungi incertae sedis</taxon>
        <taxon>Mucoromycota</taxon>
        <taxon>Mortierellomycotina</taxon>
        <taxon>Mortierellomycetes</taxon>
        <taxon>Mortierellales</taxon>
        <taxon>Mortierellaceae</taxon>
        <taxon>Podila</taxon>
    </lineage>
</organism>
<sequence>MDMDSAAKTFPDSMAASIDSLGLMQVKHSSVTNDLTQGSPHSLISTSASSLSSTGSMLHQHHNPHDHLIHRIHGDYTTHSTGPSRTHSRTHSSNSQHSLNLIMNRTNHGEPFHLNPSINTSLSSNIESTLGHNSRSGTSIIKESHGSDYLSSPNDTEGPSGGPESPGTTPSTWATTSPPMRPQHPVVSTSVSSGGGLTSPASLSSPVHLSHQPKPKKDKNPFGGMSASFLETLPATGMKLYPSSKRSSKSHGDMLNAGSNHNGNGSNRYHKVKKSGGVGPLSSINTRKQQLSPGGLHSNERSYSSSTSNISSPMTPEHKAHLTTATHHYMSSPTLSRNHHSSLDAKVMAREMSQGHSTEDVWQALCIKVLTLFNGQGLTGAIEDLNDLVRRCLLTRNPFALCDEINELLKNGMLTLNAKLGDVPDEKLVSRLVEVWSFFFGTVLPYFEGVFLPLQIDLKMYHSRKITRKNAGGTNGGSFSSISSSGGGTGGGGGGTIGTTGGSLLSTGGGLESSMIVSSPKMTLEQEREDSEPENVRIMALTGFRDLVILPMVDRLGDVFAKLFMDFDASIPVTDTASRMLQMTSVLTSIQSGDAQQLLMEQVSNRLKTNWKQFTRRGNRGGFAGIDRKIPVSIDRQRRSLITPYTPTTTTTPRTITPAEATTFVESITVPAIPQQRESIVLEQQQQPVFFHSTSRSNLAAPPRPPRPLLSSVSPSFTRPTSSASSLAMSTSSRPRTAPSAKEMLEDASLKMSERTDQAVETIEQWGIVQHYLVPAAQWTRSKYQQAPMAIRSSLLSFAALSAIPLACFLGFMGVVTAGCLVLGGLAVMVVEGGFAAFGSLFLLPALGVALLVAGGLGLTGMTGFVTYRCAYYVFDKMFGPGTKEAIRGKVEQVQGGAREMAEHVQEGSRHKHASI</sequence>
<dbReference type="Pfam" id="PF16015">
    <property type="entry name" value="Promethin"/>
    <property type="match status" value="1"/>
</dbReference>
<feature type="transmembrane region" description="Helical" evidence="2">
    <location>
        <begin position="795"/>
        <end position="828"/>
    </location>
</feature>
<feature type="compositionally biased region" description="Polar residues" evidence="1">
    <location>
        <begin position="282"/>
        <end position="292"/>
    </location>
</feature>
<feature type="compositionally biased region" description="Low complexity" evidence="1">
    <location>
        <begin position="77"/>
        <end position="96"/>
    </location>
</feature>
<dbReference type="Proteomes" id="UP000696485">
    <property type="component" value="Unassembled WGS sequence"/>
</dbReference>
<feature type="region of interest" description="Disordered" evidence="1">
    <location>
        <begin position="695"/>
        <end position="743"/>
    </location>
</feature>
<comment type="caution">
    <text evidence="3">The sequence shown here is derived from an EMBL/GenBank/DDBJ whole genome shotgun (WGS) entry which is preliminary data.</text>
</comment>
<feature type="region of interest" description="Disordered" evidence="1">
    <location>
        <begin position="125"/>
        <end position="228"/>
    </location>
</feature>
<feature type="region of interest" description="Disordered" evidence="1">
    <location>
        <begin position="240"/>
        <end position="318"/>
    </location>
</feature>
<proteinExistence type="predicted"/>
<feature type="compositionally biased region" description="Low complexity" evidence="1">
    <location>
        <begin position="709"/>
        <end position="733"/>
    </location>
</feature>
<accession>A0A9P5SI93</accession>
<dbReference type="PANTHER" id="PTHR32428">
    <property type="entry name" value="TARGET OF RAPAMYCIN COMPLEX 2 SUBUNIT BIT61-RELATED"/>
    <property type="match status" value="1"/>
</dbReference>
<evidence type="ECO:0000313" key="4">
    <source>
        <dbReference type="Proteomes" id="UP000696485"/>
    </source>
</evidence>
<keyword evidence="2" id="KW-1133">Transmembrane helix</keyword>
<feature type="region of interest" description="Disordered" evidence="1">
    <location>
        <begin position="477"/>
        <end position="501"/>
    </location>
</feature>
<feature type="transmembrane region" description="Helical" evidence="2">
    <location>
        <begin position="834"/>
        <end position="859"/>
    </location>
</feature>
<keyword evidence="2" id="KW-0472">Membrane</keyword>
<evidence type="ECO:0000313" key="3">
    <source>
        <dbReference type="EMBL" id="KAF9329834.1"/>
    </source>
</evidence>
<keyword evidence="2" id="KW-0812">Transmembrane</keyword>
<keyword evidence="4" id="KW-1185">Reference proteome</keyword>
<feature type="region of interest" description="Disordered" evidence="1">
    <location>
        <begin position="74"/>
        <end position="96"/>
    </location>
</feature>
<evidence type="ECO:0000256" key="2">
    <source>
        <dbReference type="SAM" id="Phobius"/>
    </source>
</evidence>
<gene>
    <name evidence="3" type="ORF">BG006_007150</name>
</gene>
<dbReference type="Pfam" id="PF08539">
    <property type="entry name" value="HbrB"/>
    <property type="match status" value="1"/>
</dbReference>
<feature type="compositionally biased region" description="Low complexity" evidence="1">
    <location>
        <begin position="256"/>
        <end position="267"/>
    </location>
</feature>
<feature type="compositionally biased region" description="Polar residues" evidence="1">
    <location>
        <begin position="125"/>
        <end position="141"/>
    </location>
</feature>
<name>A0A9P5SI93_9FUNG</name>